<reference evidence="2 3" key="1">
    <citation type="submission" date="2019-08" db="EMBL/GenBank/DDBJ databases">
        <authorList>
            <person name="Shi S."/>
        </authorList>
    </citation>
    <scope>NUCLEOTIDE SEQUENCE [LARGE SCALE GENOMIC DNA]</scope>
    <source>
        <strain evidence="2 3">GY10130</strain>
    </source>
</reference>
<dbReference type="SUPFAM" id="SSF53448">
    <property type="entry name" value="Nucleotide-diphospho-sugar transferases"/>
    <property type="match status" value="1"/>
</dbReference>
<dbReference type="Gene3D" id="3.90.550.10">
    <property type="entry name" value="Spore Coat Polysaccharide Biosynthesis Protein SpsA, Chain A"/>
    <property type="match status" value="1"/>
</dbReference>
<dbReference type="PANTHER" id="PTHR43685">
    <property type="entry name" value="GLYCOSYLTRANSFERASE"/>
    <property type="match status" value="1"/>
</dbReference>
<keyword evidence="3" id="KW-1185">Reference proteome</keyword>
<comment type="caution">
    <text evidence="2">The sequence shown here is derived from an EMBL/GenBank/DDBJ whole genome shotgun (WGS) entry which is preliminary data.</text>
</comment>
<dbReference type="PANTHER" id="PTHR43685:SF2">
    <property type="entry name" value="GLYCOSYLTRANSFERASE 2-LIKE DOMAIN-CONTAINING PROTEIN"/>
    <property type="match status" value="1"/>
</dbReference>
<accession>A0A5C8IQ99</accession>
<dbReference type="AlphaFoldDB" id="A0A5C8IQ99"/>
<evidence type="ECO:0000259" key="1">
    <source>
        <dbReference type="Pfam" id="PF00535"/>
    </source>
</evidence>
<gene>
    <name evidence="2" type="ORF">FVR03_22710</name>
</gene>
<dbReference type="Pfam" id="PF00535">
    <property type="entry name" value="Glycos_transf_2"/>
    <property type="match status" value="1"/>
</dbReference>
<evidence type="ECO:0000313" key="3">
    <source>
        <dbReference type="Proteomes" id="UP000321926"/>
    </source>
</evidence>
<evidence type="ECO:0000313" key="2">
    <source>
        <dbReference type="EMBL" id="TXK23331.1"/>
    </source>
</evidence>
<dbReference type="GO" id="GO:0016740">
    <property type="term" value="F:transferase activity"/>
    <property type="evidence" value="ECO:0007669"/>
    <property type="project" value="UniProtKB-KW"/>
</dbReference>
<dbReference type="InterPro" id="IPR001173">
    <property type="entry name" value="Glyco_trans_2-like"/>
</dbReference>
<sequence length="432" mass="49672">MKEHLPYKISHLYLHESLASPTLDSSTHGHYLVFWWRSVALAHFFIEPGQEVTEEQYYQKLVAVLEPSLLFYGAKPAANWARFVVERDVTTLSAFMNPLFEAFIPSSVPAKLPVSVVICTRNRARQLDQCIRMLQQLTCLPAEIVVIDNAPSDASSCEVVARFPDVTYVKEPRAGLDIARNTGVAAANYPIVAFVDDDVLVDPLWIYQVYQTFQNPEINAMTGLVIASELETEAQEIFEKHWSFNRGYTDVLYDTSFFTKHLFHGPPVWEMGAGANMAFRKSVFEKVGLFDEILDAGAAGCNGDSEMWYRILSHGFGVHYNPRAIVYHEHRRELGNLKKQIYAYMRGFTVAALLQQDQVPKANYKRRFYKYLPKHYLRLTIRGFPRYRSRNLTLWAEMKGIVAGFFYYRRNKQFSTALRHKQPEPGRLLKTA</sequence>
<dbReference type="RefSeq" id="WP_147924072.1">
    <property type="nucleotide sequence ID" value="NZ_VRTY01000148.1"/>
</dbReference>
<dbReference type="OrthoDB" id="6638511at2"/>
<dbReference type="InterPro" id="IPR029044">
    <property type="entry name" value="Nucleotide-diphossugar_trans"/>
</dbReference>
<feature type="domain" description="Glycosyltransferase 2-like" evidence="1">
    <location>
        <begin position="115"/>
        <end position="287"/>
    </location>
</feature>
<dbReference type="EMBL" id="VRTY01000148">
    <property type="protein sequence ID" value="TXK23331.1"/>
    <property type="molecule type" value="Genomic_DNA"/>
</dbReference>
<dbReference type="InterPro" id="IPR050834">
    <property type="entry name" value="Glycosyltransf_2"/>
</dbReference>
<organism evidence="2 3">
    <name type="scientific">Pontibacter qinzhouensis</name>
    <dbReference type="NCBI Taxonomy" id="2603253"/>
    <lineage>
        <taxon>Bacteria</taxon>
        <taxon>Pseudomonadati</taxon>
        <taxon>Bacteroidota</taxon>
        <taxon>Cytophagia</taxon>
        <taxon>Cytophagales</taxon>
        <taxon>Hymenobacteraceae</taxon>
        <taxon>Pontibacter</taxon>
    </lineage>
</organism>
<protein>
    <submittedName>
        <fullName evidence="2">Glycosyltransferase</fullName>
    </submittedName>
</protein>
<proteinExistence type="predicted"/>
<keyword evidence="2" id="KW-0808">Transferase</keyword>
<name>A0A5C8IQ99_9BACT</name>
<dbReference type="Proteomes" id="UP000321926">
    <property type="component" value="Unassembled WGS sequence"/>
</dbReference>